<comment type="caution">
    <text evidence="2">The sequence shown here is derived from an EMBL/GenBank/DDBJ whole genome shotgun (WGS) entry which is preliminary data.</text>
</comment>
<feature type="region of interest" description="Disordered" evidence="1">
    <location>
        <begin position="1"/>
        <end position="110"/>
    </location>
</feature>
<proteinExistence type="predicted"/>
<keyword evidence="3" id="KW-1185">Reference proteome</keyword>
<feature type="compositionally biased region" description="Polar residues" evidence="1">
    <location>
        <begin position="63"/>
        <end position="91"/>
    </location>
</feature>
<organism evidence="2 3">
    <name type="scientific">Stylosanthes scabra</name>
    <dbReference type="NCBI Taxonomy" id="79078"/>
    <lineage>
        <taxon>Eukaryota</taxon>
        <taxon>Viridiplantae</taxon>
        <taxon>Streptophyta</taxon>
        <taxon>Embryophyta</taxon>
        <taxon>Tracheophyta</taxon>
        <taxon>Spermatophyta</taxon>
        <taxon>Magnoliopsida</taxon>
        <taxon>eudicotyledons</taxon>
        <taxon>Gunneridae</taxon>
        <taxon>Pentapetalae</taxon>
        <taxon>rosids</taxon>
        <taxon>fabids</taxon>
        <taxon>Fabales</taxon>
        <taxon>Fabaceae</taxon>
        <taxon>Papilionoideae</taxon>
        <taxon>50 kb inversion clade</taxon>
        <taxon>dalbergioids sensu lato</taxon>
        <taxon>Dalbergieae</taxon>
        <taxon>Pterocarpus clade</taxon>
        <taxon>Stylosanthes</taxon>
    </lineage>
</organism>
<dbReference type="Proteomes" id="UP001341840">
    <property type="component" value="Unassembled WGS sequence"/>
</dbReference>
<evidence type="ECO:0000256" key="1">
    <source>
        <dbReference type="SAM" id="MobiDB-lite"/>
    </source>
</evidence>
<feature type="region of interest" description="Disordered" evidence="1">
    <location>
        <begin position="124"/>
        <end position="145"/>
    </location>
</feature>
<evidence type="ECO:0000313" key="3">
    <source>
        <dbReference type="Proteomes" id="UP001341840"/>
    </source>
</evidence>
<name>A0ABU6XTP7_9FABA</name>
<evidence type="ECO:0000313" key="2">
    <source>
        <dbReference type="EMBL" id="MED6200549.1"/>
    </source>
</evidence>
<reference evidence="2 3" key="1">
    <citation type="journal article" date="2023" name="Plants (Basel)">
        <title>Bridging the Gap: Combining Genomics and Transcriptomics Approaches to Understand Stylosanthes scabra, an Orphan Legume from the Brazilian Caatinga.</title>
        <authorList>
            <person name="Ferreira-Neto J.R.C."/>
            <person name="da Silva M.D."/>
            <person name="Binneck E."/>
            <person name="de Melo N.F."/>
            <person name="da Silva R.H."/>
            <person name="de Melo A.L.T.M."/>
            <person name="Pandolfi V."/>
            <person name="Bustamante F.O."/>
            <person name="Brasileiro-Vidal A.C."/>
            <person name="Benko-Iseppon A.M."/>
        </authorList>
    </citation>
    <scope>NUCLEOTIDE SEQUENCE [LARGE SCALE GENOMIC DNA]</scope>
    <source>
        <tissue evidence="2">Leaves</tissue>
    </source>
</reference>
<protein>
    <submittedName>
        <fullName evidence="2">Uncharacterized protein</fullName>
    </submittedName>
</protein>
<sequence>MRKTPRGRISKEKGTRNAPTQSKGKKKKISLNTEEKKKKKKKEPDEDGMHKVQPSGQGKDKSTQTAPASLTKASSFVISRNNAAPTSSARYSSRKHTQTDTSAKEMLNLSNGRRSLLQERYKTSMQTVPADHRTAPCQEPSVRRT</sequence>
<dbReference type="EMBL" id="JASCZI010212919">
    <property type="protein sequence ID" value="MED6200549.1"/>
    <property type="molecule type" value="Genomic_DNA"/>
</dbReference>
<gene>
    <name evidence="2" type="ORF">PIB30_086250</name>
</gene>
<accession>A0ABU6XTP7</accession>